<dbReference type="PROSITE" id="PS51387">
    <property type="entry name" value="FAD_PCMH"/>
    <property type="match status" value="1"/>
</dbReference>
<name>A0A813HEF5_POLGL</name>
<dbReference type="OMA" id="YEHHLML"/>
<dbReference type="Proteomes" id="UP000626109">
    <property type="component" value="Unassembled WGS sequence"/>
</dbReference>
<evidence type="ECO:0000256" key="1">
    <source>
        <dbReference type="ARBA" id="ARBA00001974"/>
    </source>
</evidence>
<dbReference type="AlphaFoldDB" id="A0A813HEF5"/>
<keyword evidence="2" id="KW-0285">Flavoprotein</keyword>
<evidence type="ECO:0000313" key="8">
    <source>
        <dbReference type="Proteomes" id="UP000654075"/>
    </source>
</evidence>
<feature type="domain" description="FAD-binding PCMH-type" evidence="5">
    <location>
        <begin position="120"/>
        <end position="301"/>
    </location>
</feature>
<dbReference type="EMBL" id="CAJNNW010024742">
    <property type="protein sequence ID" value="CAE8673998.1"/>
    <property type="molecule type" value="Genomic_DNA"/>
</dbReference>
<dbReference type="GO" id="GO:0071949">
    <property type="term" value="F:FAD binding"/>
    <property type="evidence" value="ECO:0007669"/>
    <property type="project" value="InterPro"/>
</dbReference>
<dbReference type="InterPro" id="IPR015409">
    <property type="entry name" value="Lactate_DH_C"/>
</dbReference>
<gene>
    <name evidence="6" type="ORF">PGLA1383_LOCUS51531</name>
    <name evidence="7" type="ORF">PGLA2088_LOCUS18769</name>
</gene>
<dbReference type="InterPro" id="IPR006094">
    <property type="entry name" value="Oxid_FAD_bind_N"/>
</dbReference>
<evidence type="ECO:0000259" key="5">
    <source>
        <dbReference type="PROSITE" id="PS51387"/>
    </source>
</evidence>
<reference evidence="6" key="1">
    <citation type="submission" date="2021-02" db="EMBL/GenBank/DDBJ databases">
        <authorList>
            <person name="Dougan E. K."/>
            <person name="Rhodes N."/>
            <person name="Thang M."/>
            <person name="Chan C."/>
        </authorList>
    </citation>
    <scope>NUCLEOTIDE SEQUENCE</scope>
</reference>
<comment type="cofactor">
    <cofactor evidence="1">
        <name>FAD</name>
        <dbReference type="ChEBI" id="CHEBI:57692"/>
    </cofactor>
</comment>
<dbReference type="InterPro" id="IPR016164">
    <property type="entry name" value="FAD-linked_Oxase-like_C"/>
</dbReference>
<protein>
    <recommendedName>
        <fullName evidence="5">FAD-binding PCMH-type domain-containing protein</fullName>
    </recommendedName>
</protein>
<accession>A0A813HEF5</accession>
<keyword evidence="8" id="KW-1185">Reference proteome</keyword>
<dbReference type="InterPro" id="IPR036318">
    <property type="entry name" value="FAD-bd_PCMH-like_sf"/>
</dbReference>
<dbReference type="PANTHER" id="PTHR43716">
    <property type="entry name" value="D-2-HYDROXYGLUTARATE DEHYDROGENASE, MITOCHONDRIAL"/>
    <property type="match status" value="1"/>
</dbReference>
<comment type="caution">
    <text evidence="6">The sequence shown here is derived from an EMBL/GenBank/DDBJ whole genome shotgun (WGS) entry which is preliminary data.</text>
</comment>
<dbReference type="Pfam" id="PF09330">
    <property type="entry name" value="Lact-deh-memb"/>
    <property type="match status" value="1"/>
</dbReference>
<dbReference type="GO" id="GO:0055085">
    <property type="term" value="P:transmembrane transport"/>
    <property type="evidence" value="ECO:0007669"/>
    <property type="project" value="InterPro"/>
</dbReference>
<keyword evidence="3" id="KW-0274">FAD</keyword>
<evidence type="ECO:0000256" key="2">
    <source>
        <dbReference type="ARBA" id="ARBA00022630"/>
    </source>
</evidence>
<dbReference type="Gene3D" id="3.30.43.10">
    <property type="entry name" value="Uridine Diphospho-n-acetylenolpyruvylglucosamine Reductase, domain 2"/>
    <property type="match status" value="2"/>
</dbReference>
<dbReference type="InterPro" id="IPR016166">
    <property type="entry name" value="FAD-bd_PCMH"/>
</dbReference>
<evidence type="ECO:0000256" key="3">
    <source>
        <dbReference type="ARBA" id="ARBA00022827"/>
    </source>
</evidence>
<sequence>MASRVVRLLGLRGRQRASCARACSGSSSSDSSRTSSSGDNARGYSIQTVLAVGAAGVVGGTLLGGADSQVRQRTLPPSTFRACCDQGMTEAQKQLPGKLAAIVGERQVSQNVSMKGATTGQGVALAVVRPGSLSEAVQVLRACVAADVAIVPQGAQTGLTGGSVPRESECDRPNVIINMRRLDKILPLGEDGKQVLCFAGAGIFTLQERLKKEFNRDSHSVLGSIFLNPSVAAGVAFGSGGTQIHKGPVFTERALFCRIRKSGEVELVDTLGLTQAPGDDVMSLLDARSSLSAADMDPACKQPASWPNYPEHITTFDDKVSRYNADTTGIDCNRSEGKVMILATIHDTYPMPRESKVVWVACKDFATANLVKRKVALAAPDCMAKTCEYIERQQFDVIDRAGRPLIKLIEMVGMQNLGSLWNLKLQIENLPLPFADVICDKALYWLNPLFPESLPKPLMQLGREFDHHLLIEMAEFGNGELASLESQLQEFMATRPAGEVKCHMLETSDEKTRAMLFRFAVQPAFRTYCAGTGVQGLLIDYAMPKNFADYPELPKEHPVKTRCLCAHFGCNVYHESLMFGPEVDVLVAKKAIKKAIEKAGGKLPAEHGHGIEYEAPAETQDRWRAMDPTNAMNPGVGCTSRLRWYGESAPK</sequence>
<dbReference type="InterPro" id="IPR016167">
    <property type="entry name" value="FAD-bd_PCMH_sub1"/>
</dbReference>
<keyword evidence="4" id="KW-0560">Oxidoreductase</keyword>
<dbReference type="Pfam" id="PF01565">
    <property type="entry name" value="FAD_binding_4"/>
    <property type="match status" value="1"/>
</dbReference>
<dbReference type="InterPro" id="IPR016169">
    <property type="entry name" value="FAD-bd_PCMH_sub2"/>
</dbReference>
<dbReference type="SUPFAM" id="SSF56176">
    <property type="entry name" value="FAD-binding/transporter-associated domain-like"/>
    <property type="match status" value="1"/>
</dbReference>
<dbReference type="PANTHER" id="PTHR43716:SF1">
    <property type="entry name" value="D-2-HYDROXYGLUTARATE DEHYDROGENASE, MITOCHONDRIAL"/>
    <property type="match status" value="1"/>
</dbReference>
<evidence type="ECO:0000313" key="7">
    <source>
        <dbReference type="EMBL" id="CAE8673998.1"/>
    </source>
</evidence>
<dbReference type="SUPFAM" id="SSF55103">
    <property type="entry name" value="FAD-linked oxidases, C-terminal domain"/>
    <property type="match status" value="1"/>
</dbReference>
<dbReference type="GO" id="GO:0016491">
    <property type="term" value="F:oxidoreductase activity"/>
    <property type="evidence" value="ECO:0007669"/>
    <property type="project" value="UniProtKB-KW"/>
</dbReference>
<dbReference type="GO" id="GO:0022904">
    <property type="term" value="P:respiratory electron transport chain"/>
    <property type="evidence" value="ECO:0007669"/>
    <property type="project" value="TreeGrafter"/>
</dbReference>
<organism evidence="6 8">
    <name type="scientific">Polarella glacialis</name>
    <name type="common">Dinoflagellate</name>
    <dbReference type="NCBI Taxonomy" id="89957"/>
    <lineage>
        <taxon>Eukaryota</taxon>
        <taxon>Sar</taxon>
        <taxon>Alveolata</taxon>
        <taxon>Dinophyceae</taxon>
        <taxon>Suessiales</taxon>
        <taxon>Suessiaceae</taxon>
        <taxon>Polarella</taxon>
    </lineage>
</organism>
<dbReference type="EMBL" id="CAJNNV010031384">
    <property type="protein sequence ID" value="CAE8635991.1"/>
    <property type="molecule type" value="Genomic_DNA"/>
</dbReference>
<proteinExistence type="predicted"/>
<dbReference type="InterPro" id="IPR051264">
    <property type="entry name" value="FAD-oxidored/transferase_4"/>
</dbReference>
<dbReference type="Gene3D" id="3.30.465.10">
    <property type="match status" value="1"/>
</dbReference>
<dbReference type="Proteomes" id="UP000654075">
    <property type="component" value="Unassembled WGS sequence"/>
</dbReference>
<evidence type="ECO:0000256" key="4">
    <source>
        <dbReference type="ARBA" id="ARBA00023002"/>
    </source>
</evidence>
<evidence type="ECO:0000313" key="6">
    <source>
        <dbReference type="EMBL" id="CAE8635991.1"/>
    </source>
</evidence>
<dbReference type="OrthoDB" id="5332616at2759"/>